<evidence type="ECO:0000313" key="2">
    <source>
        <dbReference type="EMBL" id="CBH14806.1"/>
    </source>
</evidence>
<gene>
    <name evidence="2" type="ORF">TbgDal_IX8820</name>
</gene>
<feature type="transmembrane region" description="Helical" evidence="1">
    <location>
        <begin position="60"/>
        <end position="79"/>
    </location>
</feature>
<dbReference type="KEGG" id="tbg:TbgDal_IX8820"/>
<name>C9ZZF7_TRYB9</name>
<reference evidence="3" key="1">
    <citation type="journal article" date="2010" name="PLoS Negl. Trop. Dis.">
        <title>The genome sequence of Trypanosoma brucei gambiense, causative agent of chronic human african trypanosomiasis.</title>
        <authorList>
            <person name="Jackson A.P."/>
            <person name="Sanders M."/>
            <person name="Berry A."/>
            <person name="McQuillan J."/>
            <person name="Aslett M.A."/>
            <person name="Quail M.A."/>
            <person name="Chukualim B."/>
            <person name="Capewell P."/>
            <person name="MacLeod A."/>
            <person name="Melville S.E."/>
            <person name="Gibson W."/>
            <person name="Barry J.D."/>
            <person name="Berriman M."/>
            <person name="Hertz-Fowler C."/>
        </authorList>
    </citation>
    <scope>NUCLEOTIDE SEQUENCE [LARGE SCALE GENOMIC DNA]</scope>
    <source>
        <strain evidence="3">MHOM/CI/86/DAL972</strain>
    </source>
</reference>
<dbReference type="AlphaFoldDB" id="C9ZZF7"/>
<proteinExistence type="predicted"/>
<dbReference type="GeneID" id="23860944"/>
<keyword evidence="1" id="KW-0812">Transmembrane</keyword>
<protein>
    <submittedName>
        <fullName evidence="2">Uncharacterized protein</fullName>
    </submittedName>
</protein>
<organism evidence="2 3">
    <name type="scientific">Trypanosoma brucei gambiense (strain MHOM/CI/86/DAL972)</name>
    <dbReference type="NCBI Taxonomy" id="679716"/>
    <lineage>
        <taxon>Eukaryota</taxon>
        <taxon>Discoba</taxon>
        <taxon>Euglenozoa</taxon>
        <taxon>Kinetoplastea</taxon>
        <taxon>Metakinetoplastina</taxon>
        <taxon>Trypanosomatida</taxon>
        <taxon>Trypanosomatidae</taxon>
        <taxon>Trypanosoma</taxon>
    </lineage>
</organism>
<dbReference type="Proteomes" id="UP000002316">
    <property type="component" value="Chromosome 9"/>
</dbReference>
<sequence>MHFYQPYTHTHTHKHRQHTLQVLCAHFIYIYYPTHKCTNDKESVTKFAMRKKKKILPLDSLRFLFLLISFPIIPLSFAYPIRFFFLFVFQLRHYSFLLYLHLSVRFFSFLFLFLFFSLSLYLFSSTSSRNQPLKKY</sequence>
<feature type="transmembrane region" description="Helical" evidence="1">
    <location>
        <begin position="99"/>
        <end position="123"/>
    </location>
</feature>
<accession>C9ZZF7</accession>
<evidence type="ECO:0000256" key="1">
    <source>
        <dbReference type="SAM" id="Phobius"/>
    </source>
</evidence>
<keyword evidence="1" id="KW-0472">Membrane</keyword>
<evidence type="ECO:0000313" key="3">
    <source>
        <dbReference type="Proteomes" id="UP000002316"/>
    </source>
</evidence>
<keyword evidence="1" id="KW-1133">Transmembrane helix</keyword>
<dbReference type="RefSeq" id="XP_011777072.1">
    <property type="nucleotide sequence ID" value="XM_011778770.1"/>
</dbReference>
<dbReference type="EMBL" id="FN554972">
    <property type="protein sequence ID" value="CBH14806.1"/>
    <property type="molecule type" value="Genomic_DNA"/>
</dbReference>